<dbReference type="Pfam" id="PF12906">
    <property type="entry name" value="RINGv"/>
    <property type="match status" value="1"/>
</dbReference>
<feature type="compositionally biased region" description="Basic and acidic residues" evidence="5">
    <location>
        <begin position="1"/>
        <end position="11"/>
    </location>
</feature>
<evidence type="ECO:0000256" key="3">
    <source>
        <dbReference type="ARBA" id="ARBA00022833"/>
    </source>
</evidence>
<evidence type="ECO:0000256" key="4">
    <source>
        <dbReference type="PROSITE-ProRule" id="PRU00175"/>
    </source>
</evidence>
<dbReference type="InterPro" id="IPR011016">
    <property type="entry name" value="Znf_RING-CH"/>
</dbReference>
<reference evidence="8" key="1">
    <citation type="submission" date="2020-05" db="EMBL/GenBank/DDBJ databases">
        <title>WGS assembly of Panicum virgatum.</title>
        <authorList>
            <person name="Lovell J.T."/>
            <person name="Jenkins J."/>
            <person name="Shu S."/>
            <person name="Juenger T.E."/>
            <person name="Schmutz J."/>
        </authorList>
    </citation>
    <scope>NUCLEOTIDE SEQUENCE</scope>
    <source>
        <strain evidence="8">AP13</strain>
    </source>
</reference>
<feature type="domain" description="RING-type" evidence="6">
    <location>
        <begin position="30"/>
        <end position="77"/>
    </location>
</feature>
<dbReference type="GO" id="GO:0016020">
    <property type="term" value="C:membrane"/>
    <property type="evidence" value="ECO:0007669"/>
    <property type="project" value="TreeGrafter"/>
</dbReference>
<dbReference type="GO" id="GO:0008270">
    <property type="term" value="F:zinc ion binding"/>
    <property type="evidence" value="ECO:0007669"/>
    <property type="project" value="UniProtKB-KW"/>
</dbReference>
<dbReference type="GO" id="GO:0004842">
    <property type="term" value="F:ubiquitin-protein transferase activity"/>
    <property type="evidence" value="ECO:0007669"/>
    <property type="project" value="TreeGrafter"/>
</dbReference>
<name>A0A8T0V1L3_PANVG</name>
<sequence>MGREITGREEGMEHEEELPSSSSLDYLTQCRICHEEEDERRATMESPCGCCGSLKYAHRECVQRWCDEKGSTLCEICLQNFKPGYTMPPKKTPVVETAVTISEDMQSVESPESLIDGADYNSCSYSADRGAMWCRSLTITVHKVFAVSQLTEMTVFLQDKVLN</sequence>
<keyword evidence="2 4" id="KW-0863">Zinc-finger</keyword>
<keyword evidence="1" id="KW-0479">Metal-binding</keyword>
<evidence type="ECO:0000259" key="7">
    <source>
        <dbReference type="PROSITE" id="PS51292"/>
    </source>
</evidence>
<evidence type="ECO:0000256" key="1">
    <source>
        <dbReference type="ARBA" id="ARBA00022723"/>
    </source>
</evidence>
<feature type="domain" description="RING-CH-type" evidence="7">
    <location>
        <begin position="22"/>
        <end position="84"/>
    </location>
</feature>
<dbReference type="CDD" id="cd16495">
    <property type="entry name" value="RING_CH-C4HC3_MARCH"/>
    <property type="match status" value="1"/>
</dbReference>
<evidence type="ECO:0000256" key="5">
    <source>
        <dbReference type="SAM" id="MobiDB-lite"/>
    </source>
</evidence>
<protein>
    <recommendedName>
        <fullName evidence="10">RING-CH-type domain-containing protein</fullName>
    </recommendedName>
</protein>
<evidence type="ECO:0008006" key="10">
    <source>
        <dbReference type="Google" id="ProtNLM"/>
    </source>
</evidence>
<proteinExistence type="predicted"/>
<accession>A0A8T0V1L3</accession>
<dbReference type="FunFam" id="3.30.40.10:FF:000318">
    <property type="entry name" value="E3 ubiquitin-protein ligase MARCH4"/>
    <property type="match status" value="1"/>
</dbReference>
<feature type="region of interest" description="Disordered" evidence="5">
    <location>
        <begin position="1"/>
        <end position="20"/>
    </location>
</feature>
<dbReference type="InterPro" id="IPR013083">
    <property type="entry name" value="Znf_RING/FYVE/PHD"/>
</dbReference>
<dbReference type="Proteomes" id="UP000823388">
    <property type="component" value="Chromosome 3K"/>
</dbReference>
<dbReference type="InterPro" id="IPR022143">
    <property type="entry name" value="DUF3675"/>
</dbReference>
<dbReference type="EMBL" id="CM029041">
    <property type="protein sequence ID" value="KAG2628258.1"/>
    <property type="molecule type" value="Genomic_DNA"/>
</dbReference>
<dbReference type="SUPFAM" id="SSF57850">
    <property type="entry name" value="RING/U-box"/>
    <property type="match status" value="1"/>
</dbReference>
<dbReference type="PANTHER" id="PTHR23012:SF159">
    <property type="entry name" value="OS05G0355300 PROTEIN"/>
    <property type="match status" value="1"/>
</dbReference>
<dbReference type="SMART" id="SM00744">
    <property type="entry name" value="RINGv"/>
    <property type="match status" value="1"/>
</dbReference>
<evidence type="ECO:0000256" key="2">
    <source>
        <dbReference type="ARBA" id="ARBA00022771"/>
    </source>
</evidence>
<evidence type="ECO:0000313" key="9">
    <source>
        <dbReference type="Proteomes" id="UP000823388"/>
    </source>
</evidence>
<comment type="caution">
    <text evidence="8">The sequence shown here is derived from an EMBL/GenBank/DDBJ whole genome shotgun (WGS) entry which is preliminary data.</text>
</comment>
<dbReference type="AlphaFoldDB" id="A0A8T0V1L3"/>
<dbReference type="PROSITE" id="PS50089">
    <property type="entry name" value="ZF_RING_2"/>
    <property type="match status" value="1"/>
</dbReference>
<dbReference type="InterPro" id="IPR033275">
    <property type="entry name" value="MARCH-like"/>
</dbReference>
<dbReference type="PROSITE" id="PS51292">
    <property type="entry name" value="ZF_RING_CH"/>
    <property type="match status" value="1"/>
</dbReference>
<keyword evidence="3" id="KW-0862">Zinc</keyword>
<evidence type="ECO:0000313" key="8">
    <source>
        <dbReference type="EMBL" id="KAG2628258.1"/>
    </source>
</evidence>
<keyword evidence="9" id="KW-1185">Reference proteome</keyword>
<gene>
    <name evidence="8" type="ORF">PVAP13_3KG504200</name>
</gene>
<dbReference type="PANTHER" id="PTHR23012">
    <property type="entry name" value="RING/FYVE/PHD ZINC FINGER DOMAIN-CONTAINING"/>
    <property type="match status" value="1"/>
</dbReference>
<organism evidence="8 9">
    <name type="scientific">Panicum virgatum</name>
    <name type="common">Blackwell switchgrass</name>
    <dbReference type="NCBI Taxonomy" id="38727"/>
    <lineage>
        <taxon>Eukaryota</taxon>
        <taxon>Viridiplantae</taxon>
        <taxon>Streptophyta</taxon>
        <taxon>Embryophyta</taxon>
        <taxon>Tracheophyta</taxon>
        <taxon>Spermatophyta</taxon>
        <taxon>Magnoliopsida</taxon>
        <taxon>Liliopsida</taxon>
        <taxon>Poales</taxon>
        <taxon>Poaceae</taxon>
        <taxon>PACMAD clade</taxon>
        <taxon>Panicoideae</taxon>
        <taxon>Panicodae</taxon>
        <taxon>Paniceae</taxon>
        <taxon>Panicinae</taxon>
        <taxon>Panicum</taxon>
        <taxon>Panicum sect. Hiantes</taxon>
    </lineage>
</organism>
<dbReference type="Pfam" id="PF12428">
    <property type="entry name" value="DUF3675"/>
    <property type="match status" value="1"/>
</dbReference>
<dbReference type="Gene3D" id="3.30.40.10">
    <property type="entry name" value="Zinc/RING finger domain, C3HC4 (zinc finger)"/>
    <property type="match status" value="1"/>
</dbReference>
<dbReference type="InterPro" id="IPR001841">
    <property type="entry name" value="Znf_RING"/>
</dbReference>
<evidence type="ECO:0000259" key="6">
    <source>
        <dbReference type="PROSITE" id="PS50089"/>
    </source>
</evidence>
<dbReference type="EMBL" id="CM029041">
    <property type="protein sequence ID" value="KAG2628259.1"/>
    <property type="molecule type" value="Genomic_DNA"/>
</dbReference>
<dbReference type="GO" id="GO:0016567">
    <property type="term" value="P:protein ubiquitination"/>
    <property type="evidence" value="ECO:0007669"/>
    <property type="project" value="TreeGrafter"/>
</dbReference>